<dbReference type="OrthoDB" id="24847at2"/>
<comment type="caution">
    <text evidence="4">The sequence shown here is derived from an EMBL/GenBank/DDBJ whole genome shotgun (WGS) entry which is preliminary data.</text>
</comment>
<dbReference type="InterPro" id="IPR029058">
    <property type="entry name" value="AB_hydrolase_fold"/>
</dbReference>
<dbReference type="HOGENOM" id="CLU_640701_0_0_9"/>
<evidence type="ECO:0000313" key="5">
    <source>
        <dbReference type="Proteomes" id="UP000004754"/>
    </source>
</evidence>
<dbReference type="GO" id="GO:0016787">
    <property type="term" value="F:hydrolase activity"/>
    <property type="evidence" value="ECO:0007669"/>
    <property type="project" value="UniProtKB-KW"/>
</dbReference>
<sequence length="428" mass="49135">MYSDGKEMVKKKRDGSATKAFEDKKIKKEQKRQGHLLKKSLRAKTQTKRQSPVQRNFDLKSWWRIEPLAHKWILASPASFSVERQDRLLDRFVRGKWRGRKTQMEERVIYRRDGSTLRVLVVWSNKGTDAKATGLLWLHGGAYMAGIPEQAHVYADLFCGDGNCVMVIPDYRKAGEKPYPAALWDAYDALVWMQENANNLHINANQLFVGGECAGGGLAVALALYARDQREVAIAYLMPLFPMMDDQTFRRKAKIQKLTEPDLNRARGWEMYLSVYETRGQVPIYAAAARVDELTGLPPVCTYVGRDDPFYEETIAFVKKLKEANIDVAFRIFPGRFRVFDWLAPASHALKQARVFLKGQFENARENCYQPQFKGRSRKAKAMMRRRAMAKRRRNLHHGMSAGQAKTETISDQQHQTMAAKDINHAKM</sequence>
<dbReference type="InterPro" id="IPR050300">
    <property type="entry name" value="GDXG_lipolytic_enzyme"/>
</dbReference>
<feature type="region of interest" description="Disordered" evidence="2">
    <location>
        <begin position="1"/>
        <end position="51"/>
    </location>
</feature>
<feature type="compositionally biased region" description="Polar residues" evidence="2">
    <location>
        <begin position="404"/>
        <end position="417"/>
    </location>
</feature>
<dbReference type="Proteomes" id="UP000004754">
    <property type="component" value="Unassembled WGS sequence"/>
</dbReference>
<dbReference type="EMBL" id="AEQN01000007">
    <property type="protein sequence ID" value="EFV02440.1"/>
    <property type="molecule type" value="Genomic_DNA"/>
</dbReference>
<gene>
    <name evidence="4" type="ORF">HMP0721_0348</name>
</gene>
<dbReference type="STRING" id="887929.HMP0721_0348"/>
<dbReference type="Gene3D" id="3.40.50.1820">
    <property type="entry name" value="alpha/beta hydrolase"/>
    <property type="match status" value="1"/>
</dbReference>
<keyword evidence="1 4" id="KW-0378">Hydrolase</keyword>
<keyword evidence="5" id="KW-1185">Reference proteome</keyword>
<dbReference type="eggNOG" id="COG0657">
    <property type="taxonomic scope" value="Bacteria"/>
</dbReference>
<dbReference type="Pfam" id="PF07859">
    <property type="entry name" value="Abhydrolase_3"/>
    <property type="match status" value="1"/>
</dbReference>
<dbReference type="PANTHER" id="PTHR48081">
    <property type="entry name" value="AB HYDROLASE SUPERFAMILY PROTEIN C4A8.06C"/>
    <property type="match status" value="1"/>
</dbReference>
<feature type="region of interest" description="Disordered" evidence="2">
    <location>
        <begin position="392"/>
        <end position="428"/>
    </location>
</feature>
<evidence type="ECO:0000256" key="2">
    <source>
        <dbReference type="SAM" id="MobiDB-lite"/>
    </source>
</evidence>
<name>E6MEB5_9FIRM</name>
<dbReference type="SUPFAM" id="SSF53474">
    <property type="entry name" value="alpha/beta-Hydrolases"/>
    <property type="match status" value="1"/>
</dbReference>
<evidence type="ECO:0000259" key="3">
    <source>
        <dbReference type="Pfam" id="PF07859"/>
    </source>
</evidence>
<organism evidence="4 5">
    <name type="scientific">Pseudoramibacter alactolyticus ATCC 23263</name>
    <dbReference type="NCBI Taxonomy" id="887929"/>
    <lineage>
        <taxon>Bacteria</taxon>
        <taxon>Bacillati</taxon>
        <taxon>Bacillota</taxon>
        <taxon>Clostridia</taxon>
        <taxon>Eubacteriales</taxon>
        <taxon>Eubacteriaceae</taxon>
        <taxon>Pseudoramibacter</taxon>
    </lineage>
</organism>
<reference evidence="4 5" key="1">
    <citation type="submission" date="2010-12" db="EMBL/GenBank/DDBJ databases">
        <authorList>
            <person name="Muzny D."/>
            <person name="Qin X."/>
            <person name="Deng J."/>
            <person name="Jiang H."/>
            <person name="Liu Y."/>
            <person name="Qu J."/>
            <person name="Song X.-Z."/>
            <person name="Zhang L."/>
            <person name="Thornton R."/>
            <person name="Coyle M."/>
            <person name="Francisco L."/>
            <person name="Jackson L."/>
            <person name="Javaid M."/>
            <person name="Korchina V."/>
            <person name="Kovar C."/>
            <person name="Mata R."/>
            <person name="Mathew T."/>
            <person name="Ngo R."/>
            <person name="Nguyen L."/>
            <person name="Nguyen N."/>
            <person name="Okwuonu G."/>
            <person name="Ongeri F."/>
            <person name="Pham C."/>
            <person name="Simmons D."/>
            <person name="Wilczek-Boney K."/>
            <person name="Hale W."/>
            <person name="Jakkamsetti A."/>
            <person name="Pham P."/>
            <person name="Ruth R."/>
            <person name="San Lucas F."/>
            <person name="Warren J."/>
            <person name="Zhang J."/>
            <person name="Zhao Z."/>
            <person name="Zhou C."/>
            <person name="Zhu D."/>
            <person name="Lee S."/>
            <person name="Bess C."/>
            <person name="Blankenburg K."/>
            <person name="Forbes L."/>
            <person name="Fu Q."/>
            <person name="Gubbala S."/>
            <person name="Hirani K."/>
            <person name="Jayaseelan J.C."/>
            <person name="Lara F."/>
            <person name="Munidasa M."/>
            <person name="Palculict T."/>
            <person name="Patil S."/>
            <person name="Pu L.-L."/>
            <person name="Saada N."/>
            <person name="Tang L."/>
            <person name="Weissenberger G."/>
            <person name="Zhu Y."/>
            <person name="Hemphill L."/>
            <person name="Shang Y."/>
            <person name="Youmans B."/>
            <person name="Ayvaz T."/>
            <person name="Ross M."/>
            <person name="Santibanez J."/>
            <person name="Aqrawi P."/>
            <person name="Gross S."/>
            <person name="Joshi V."/>
            <person name="Fowler G."/>
            <person name="Nazareth L."/>
            <person name="Reid J."/>
            <person name="Worley K."/>
            <person name="Petrosino J."/>
            <person name="Highlander S."/>
            <person name="Gibbs R."/>
        </authorList>
    </citation>
    <scope>NUCLEOTIDE SEQUENCE [LARGE SCALE GENOMIC DNA]</scope>
    <source>
        <strain evidence="4 5">ATCC 23263</strain>
    </source>
</reference>
<evidence type="ECO:0000256" key="1">
    <source>
        <dbReference type="ARBA" id="ARBA00022801"/>
    </source>
</evidence>
<dbReference type="InterPro" id="IPR013094">
    <property type="entry name" value="AB_hydrolase_3"/>
</dbReference>
<feature type="domain" description="Alpha/beta hydrolase fold-3" evidence="3">
    <location>
        <begin position="135"/>
        <end position="340"/>
    </location>
</feature>
<accession>E6MEB5</accession>
<dbReference type="AlphaFoldDB" id="E6MEB5"/>
<evidence type="ECO:0000313" key="4">
    <source>
        <dbReference type="EMBL" id="EFV02440.1"/>
    </source>
</evidence>
<proteinExistence type="predicted"/>
<protein>
    <submittedName>
        <fullName evidence="4">Hydrolase, alpha/beta domain protein</fullName>
    </submittedName>
</protein>
<feature type="compositionally biased region" description="Basic and acidic residues" evidence="2">
    <location>
        <begin position="1"/>
        <end position="26"/>
    </location>
</feature>
<feature type="compositionally biased region" description="Basic residues" evidence="2">
    <location>
        <begin position="27"/>
        <end position="47"/>
    </location>
</feature>